<evidence type="ECO:0000256" key="1">
    <source>
        <dbReference type="SAM" id="SignalP"/>
    </source>
</evidence>
<evidence type="ECO:0000313" key="3">
    <source>
        <dbReference type="Proteomes" id="UP000325684"/>
    </source>
</evidence>
<feature type="signal peptide" evidence="1">
    <location>
        <begin position="1"/>
        <end position="22"/>
    </location>
</feature>
<accession>A0A5N3PF97</accession>
<dbReference type="AlphaFoldDB" id="A0A5N3PF97"/>
<reference evidence="2 3" key="1">
    <citation type="journal article" date="2019" name="Microorganisms">
        <title>Genome Insights into the Novel Species Microvirga brassicacearum, a Rapeseed Endophyte with Biotechnological Potential.</title>
        <authorList>
            <person name="Jimenez-Gomez A."/>
            <person name="Saati-Santamaria Z."/>
            <person name="Igual J.M."/>
            <person name="Rivas R."/>
            <person name="Mateos P.F."/>
            <person name="Garcia-Fraile P."/>
        </authorList>
    </citation>
    <scope>NUCLEOTIDE SEQUENCE [LARGE SCALE GENOMIC DNA]</scope>
    <source>
        <strain evidence="2 3">CDVBN77</strain>
    </source>
</reference>
<keyword evidence="1" id="KW-0732">Signal</keyword>
<sequence>MSRATLAIACLLALGLAGCAVSGSVSTASIRAEGDEVTVQSSEWGGAVACGAGGAGDPACSAAPIRQRFP</sequence>
<gene>
    <name evidence="2" type="ORF">FEZ63_04820</name>
</gene>
<dbReference type="EMBL" id="VCMV01000006">
    <property type="protein sequence ID" value="KAB0268325.1"/>
    <property type="molecule type" value="Genomic_DNA"/>
</dbReference>
<feature type="chain" id="PRO_5024351045" evidence="1">
    <location>
        <begin position="23"/>
        <end position="70"/>
    </location>
</feature>
<keyword evidence="3" id="KW-1185">Reference proteome</keyword>
<comment type="caution">
    <text evidence="2">The sequence shown here is derived from an EMBL/GenBank/DDBJ whole genome shotgun (WGS) entry which is preliminary data.</text>
</comment>
<protein>
    <submittedName>
        <fullName evidence="2">Uncharacterized protein</fullName>
    </submittedName>
</protein>
<proteinExistence type="predicted"/>
<name>A0A5N3PF97_9HYPH</name>
<dbReference type="RefSeq" id="WP_150942507.1">
    <property type="nucleotide sequence ID" value="NZ_VCMV01000006.1"/>
</dbReference>
<organism evidence="2 3">
    <name type="scientific">Microvirga brassicacearum</name>
    <dbReference type="NCBI Taxonomy" id="2580413"/>
    <lineage>
        <taxon>Bacteria</taxon>
        <taxon>Pseudomonadati</taxon>
        <taxon>Pseudomonadota</taxon>
        <taxon>Alphaproteobacteria</taxon>
        <taxon>Hyphomicrobiales</taxon>
        <taxon>Methylobacteriaceae</taxon>
        <taxon>Microvirga</taxon>
    </lineage>
</organism>
<evidence type="ECO:0000313" key="2">
    <source>
        <dbReference type="EMBL" id="KAB0268325.1"/>
    </source>
</evidence>
<dbReference type="Proteomes" id="UP000325684">
    <property type="component" value="Unassembled WGS sequence"/>
</dbReference>
<dbReference type="PROSITE" id="PS51257">
    <property type="entry name" value="PROKAR_LIPOPROTEIN"/>
    <property type="match status" value="1"/>
</dbReference>